<name>A0A6I4TSU9_9SPHN</name>
<reference evidence="1 2" key="1">
    <citation type="submission" date="2019-12" db="EMBL/GenBank/DDBJ databases">
        <title>Genomic-based taxomic classification of the family Erythrobacteraceae.</title>
        <authorList>
            <person name="Xu L."/>
        </authorList>
    </citation>
    <scope>NUCLEOTIDE SEQUENCE [LARGE SCALE GENOMIC DNA]</scope>
    <source>
        <strain evidence="1 2">S36</strain>
    </source>
</reference>
<sequence>MVDSQLRTSGVNAEFVLQRMGVVAREDFVPSIARGIAYIDRAIALDGGRQLAAPVVQGRMLQEAAPNKADRALLVDGGSGYLAELLRPLVQTLDVVSPEQALAADTPTGDYSLVLIDGAVEQLPAALAARIADSGRIVTGLVINRITSVAIGRKSGATISLLPVIEMGIPVLAEFNLPKGWSF</sequence>
<gene>
    <name evidence="1" type="ORF">GRI97_00435</name>
</gene>
<dbReference type="GO" id="GO:0032259">
    <property type="term" value="P:methylation"/>
    <property type="evidence" value="ECO:0007669"/>
    <property type="project" value="UniProtKB-KW"/>
</dbReference>
<comment type="caution">
    <text evidence="1">The sequence shown here is derived from an EMBL/GenBank/DDBJ whole genome shotgun (WGS) entry which is preliminary data.</text>
</comment>
<dbReference type="Gene3D" id="3.40.50.150">
    <property type="entry name" value="Vaccinia Virus protein VP39"/>
    <property type="match status" value="1"/>
</dbReference>
<dbReference type="SUPFAM" id="SSF53335">
    <property type="entry name" value="S-adenosyl-L-methionine-dependent methyltransferases"/>
    <property type="match status" value="1"/>
</dbReference>
<protein>
    <submittedName>
        <fullName evidence="1">Protein-L-isoaspartate O-methyltransferase</fullName>
    </submittedName>
</protein>
<dbReference type="Proteomes" id="UP000469430">
    <property type="component" value="Unassembled WGS sequence"/>
</dbReference>
<dbReference type="OrthoDB" id="9798496at2"/>
<dbReference type="InterPro" id="IPR029063">
    <property type="entry name" value="SAM-dependent_MTases_sf"/>
</dbReference>
<keyword evidence="2" id="KW-1185">Reference proteome</keyword>
<dbReference type="AlphaFoldDB" id="A0A6I4TSU9"/>
<evidence type="ECO:0000313" key="2">
    <source>
        <dbReference type="Proteomes" id="UP000469430"/>
    </source>
</evidence>
<keyword evidence="1" id="KW-0808">Transferase</keyword>
<dbReference type="Pfam" id="PF01135">
    <property type="entry name" value="PCMT"/>
    <property type="match status" value="1"/>
</dbReference>
<proteinExistence type="predicted"/>
<evidence type="ECO:0000313" key="1">
    <source>
        <dbReference type="EMBL" id="MXO97453.1"/>
    </source>
</evidence>
<organism evidence="1 2">
    <name type="scientific">Croceibacterium xixiisoli</name>
    <dbReference type="NCBI Taxonomy" id="1476466"/>
    <lineage>
        <taxon>Bacteria</taxon>
        <taxon>Pseudomonadati</taxon>
        <taxon>Pseudomonadota</taxon>
        <taxon>Alphaproteobacteria</taxon>
        <taxon>Sphingomonadales</taxon>
        <taxon>Erythrobacteraceae</taxon>
        <taxon>Croceibacterium</taxon>
    </lineage>
</organism>
<dbReference type="EMBL" id="WTYJ01000001">
    <property type="protein sequence ID" value="MXO97453.1"/>
    <property type="molecule type" value="Genomic_DNA"/>
</dbReference>
<accession>A0A6I4TSU9</accession>
<keyword evidence="1" id="KW-0489">Methyltransferase</keyword>
<dbReference type="GO" id="GO:0008168">
    <property type="term" value="F:methyltransferase activity"/>
    <property type="evidence" value="ECO:0007669"/>
    <property type="project" value="UniProtKB-KW"/>
</dbReference>